<dbReference type="EMBL" id="LLXL01000007">
    <property type="protein sequence ID" value="PKK80691.1"/>
    <property type="molecule type" value="Genomic_DNA"/>
</dbReference>
<evidence type="ECO:0000313" key="1">
    <source>
        <dbReference type="EMBL" id="PKK80691.1"/>
    </source>
</evidence>
<gene>
    <name evidence="1" type="ORF">RhiirC2_767769</name>
</gene>
<dbReference type="VEuPathDB" id="FungiDB:FUN_016586"/>
<dbReference type="Gene3D" id="3.90.1110.10">
    <property type="entry name" value="RNA polymerase Rpb2, domain 2"/>
    <property type="match status" value="1"/>
</dbReference>
<comment type="caution">
    <text evidence="1">The sequence shown here is derived from an EMBL/GenBank/DDBJ whole genome shotgun (WGS) entry which is preliminary data.</text>
</comment>
<organism evidence="1 2">
    <name type="scientific">Rhizophagus irregularis</name>
    <dbReference type="NCBI Taxonomy" id="588596"/>
    <lineage>
        <taxon>Eukaryota</taxon>
        <taxon>Fungi</taxon>
        <taxon>Fungi incertae sedis</taxon>
        <taxon>Mucoromycota</taxon>
        <taxon>Glomeromycotina</taxon>
        <taxon>Glomeromycetes</taxon>
        <taxon>Glomerales</taxon>
        <taxon>Glomeraceae</taxon>
        <taxon>Rhizophagus</taxon>
    </lineage>
</organism>
<dbReference type="GO" id="GO:0003899">
    <property type="term" value="F:DNA-directed RNA polymerase activity"/>
    <property type="evidence" value="ECO:0007669"/>
    <property type="project" value="InterPro"/>
</dbReference>
<accession>A0A2N1P3H4</accession>
<dbReference type="Proteomes" id="UP000233469">
    <property type="component" value="Unassembled WGS sequence"/>
</dbReference>
<sequence length="203" mass="23194">MEVVADWIGYRGTATGIMRDKHIKYAKDILQKELLLYISTEYDFMIYIKNNEAKELGAIKKQAGLAKPAHKLILWQVNIPENEKHVQDIDKGRIVKLHGHLFCLDQIMIMLLRNPLLILLFCILSKKLTKDVSAYLKKCIDGNHEFNLNLAIKAQTITNGLKYFLATGNWKTKKGYATDSQNLEDGKTSITDYVKDYCSGIID</sequence>
<evidence type="ECO:0000313" key="2">
    <source>
        <dbReference type="Proteomes" id="UP000233469"/>
    </source>
</evidence>
<reference evidence="1 2" key="2">
    <citation type="submission" date="2017-10" db="EMBL/GenBank/DDBJ databases">
        <title>Extensive intraspecific genome diversity in a model arbuscular mycorrhizal fungus.</title>
        <authorList>
            <person name="Chen E.C.H."/>
            <person name="Morin E."/>
            <person name="Baudet D."/>
            <person name="Noel J."/>
            <person name="Ndikumana S."/>
            <person name="Charron P."/>
            <person name="St-Onge C."/>
            <person name="Giorgi J."/>
            <person name="Grigoriev I.V."/>
            <person name="Roux C."/>
            <person name="Martin F.M."/>
            <person name="Corradi N."/>
        </authorList>
    </citation>
    <scope>NUCLEOTIDE SEQUENCE [LARGE SCALE GENOMIC DNA]</scope>
    <source>
        <strain evidence="1 2">C2</strain>
    </source>
</reference>
<dbReference type="GO" id="GO:0003677">
    <property type="term" value="F:DNA binding"/>
    <property type="evidence" value="ECO:0007669"/>
    <property type="project" value="InterPro"/>
</dbReference>
<proteinExistence type="predicted"/>
<name>A0A2N1P3H4_9GLOM</name>
<dbReference type="VEuPathDB" id="FungiDB:RhiirFUN_013313"/>
<dbReference type="AlphaFoldDB" id="A0A2N1P3H4"/>
<dbReference type="InterPro" id="IPR037034">
    <property type="entry name" value="RNA_pol_Rpb2_2_sf"/>
</dbReference>
<dbReference type="SUPFAM" id="SSF64484">
    <property type="entry name" value="beta and beta-prime subunits of DNA dependent RNA-polymerase"/>
    <property type="match status" value="1"/>
</dbReference>
<protein>
    <submittedName>
        <fullName evidence="1">Uncharacterized protein</fullName>
    </submittedName>
</protein>
<reference evidence="1 2" key="1">
    <citation type="submission" date="2016-04" db="EMBL/GenBank/DDBJ databases">
        <title>Genome analyses suggest a sexual origin of heterokaryosis in a supposedly ancient asexual fungus.</title>
        <authorList>
            <person name="Ropars J."/>
            <person name="Sedzielewska K."/>
            <person name="Noel J."/>
            <person name="Charron P."/>
            <person name="Farinelli L."/>
            <person name="Marton T."/>
            <person name="Kruger M."/>
            <person name="Pelin A."/>
            <person name="Brachmann A."/>
            <person name="Corradi N."/>
        </authorList>
    </citation>
    <scope>NUCLEOTIDE SEQUENCE [LARGE SCALE GENOMIC DNA]</scope>
    <source>
        <strain evidence="1 2">C2</strain>
    </source>
</reference>
<dbReference type="GO" id="GO:0006351">
    <property type="term" value="P:DNA-templated transcription"/>
    <property type="evidence" value="ECO:0007669"/>
    <property type="project" value="InterPro"/>
</dbReference>